<feature type="chain" id="PRO_5024314438" description="DUF243 domain-containing protein" evidence="2">
    <location>
        <begin position="17"/>
        <end position="237"/>
    </location>
</feature>
<protein>
    <recommendedName>
        <fullName evidence="3">DUF243 domain-containing protein</fullName>
    </recommendedName>
</protein>
<feature type="region of interest" description="Disordered" evidence="1">
    <location>
        <begin position="193"/>
        <end position="237"/>
    </location>
</feature>
<dbReference type="PANTHER" id="PTHR31927:SF16">
    <property type="entry name" value="LP07342P"/>
    <property type="match status" value="1"/>
</dbReference>
<dbReference type="InterPro" id="IPR004145">
    <property type="entry name" value="DUF243"/>
</dbReference>
<dbReference type="GO" id="GO:0008010">
    <property type="term" value="F:structural constituent of chitin-based larval cuticle"/>
    <property type="evidence" value="ECO:0007669"/>
    <property type="project" value="TreeGrafter"/>
</dbReference>
<gene>
    <name evidence="4" type="ORF">PPYR_10001</name>
</gene>
<keyword evidence="5" id="KW-1185">Reference proteome</keyword>
<evidence type="ECO:0000256" key="2">
    <source>
        <dbReference type="SAM" id="SignalP"/>
    </source>
</evidence>
<sequence length="237" mass="24815">MKTFVIVLAFAIGSYARPDVSHLPTGSYLPSGSGLQSNIDYSSGSNFGVSSEFGPHGGYNNIPQEQKHIYFFAAPGEEHLARTRINVVPSSQKNTKIIFIKAPTYAAIQPEVIAPPSISEDKTLVYVLLKKPEAAGQLTIPVSSSLKQSKPEVYFIKYKSQHDAASAIHNGLGGQPVGSSVSEVGSESNFVRTLDSGAHHGGTDGSFTSQVSSTTNFGGSSISSGSNFGPAGASGPY</sequence>
<dbReference type="AlphaFoldDB" id="A0A5N4AF31"/>
<evidence type="ECO:0000259" key="3">
    <source>
        <dbReference type="SMART" id="SM00690"/>
    </source>
</evidence>
<keyword evidence="2" id="KW-0732">Signal</keyword>
<dbReference type="PANTHER" id="PTHR31927">
    <property type="entry name" value="FI07246P-RELATED-RELATED"/>
    <property type="match status" value="1"/>
</dbReference>
<dbReference type="FunCoup" id="A0A5N4AF31">
    <property type="interactions" value="35"/>
</dbReference>
<comment type="caution">
    <text evidence="4">The sequence shown here is derived from an EMBL/GenBank/DDBJ whole genome shotgun (WGS) entry which is preliminary data.</text>
</comment>
<proteinExistence type="predicted"/>
<dbReference type="InParanoid" id="A0A5N4AF31"/>
<accession>A0A5N4AF31</accession>
<dbReference type="SMART" id="SM00690">
    <property type="entry name" value="DM5"/>
    <property type="match status" value="1"/>
</dbReference>
<name>A0A5N4AF31_PHOPY</name>
<dbReference type="Proteomes" id="UP000327044">
    <property type="component" value="Unassembled WGS sequence"/>
</dbReference>
<feature type="domain" description="DUF243" evidence="3">
    <location>
        <begin position="63"/>
        <end position="161"/>
    </location>
</feature>
<dbReference type="GO" id="GO:0062129">
    <property type="term" value="C:chitin-based extracellular matrix"/>
    <property type="evidence" value="ECO:0007669"/>
    <property type="project" value="TreeGrafter"/>
</dbReference>
<dbReference type="GO" id="GO:0040003">
    <property type="term" value="P:chitin-based cuticle development"/>
    <property type="evidence" value="ECO:0007669"/>
    <property type="project" value="TreeGrafter"/>
</dbReference>
<reference evidence="4 5" key="1">
    <citation type="journal article" date="2018" name="Elife">
        <title>Firefly genomes illuminate parallel origins of bioluminescence in beetles.</title>
        <authorList>
            <person name="Fallon T.R."/>
            <person name="Lower S.E."/>
            <person name="Chang C.H."/>
            <person name="Bessho-Uehara M."/>
            <person name="Martin G.J."/>
            <person name="Bewick A.J."/>
            <person name="Behringer M."/>
            <person name="Debat H.J."/>
            <person name="Wong I."/>
            <person name="Day J.C."/>
            <person name="Suvorov A."/>
            <person name="Silva C.J."/>
            <person name="Stanger-Hall K.F."/>
            <person name="Hall D.W."/>
            <person name="Schmitz R.J."/>
            <person name="Nelson D.R."/>
            <person name="Lewis S.M."/>
            <person name="Shigenobu S."/>
            <person name="Bybee S.M."/>
            <person name="Larracuente A.M."/>
            <person name="Oba Y."/>
            <person name="Weng J.K."/>
        </authorList>
    </citation>
    <scope>NUCLEOTIDE SEQUENCE [LARGE SCALE GENOMIC DNA]</scope>
    <source>
        <strain evidence="4">1611_PpyrPB1</strain>
        <tissue evidence="4">Whole body</tissue>
    </source>
</reference>
<dbReference type="EMBL" id="VVIM01000007">
    <property type="protein sequence ID" value="KAB0795940.1"/>
    <property type="molecule type" value="Genomic_DNA"/>
</dbReference>
<feature type="compositionally biased region" description="Low complexity" evidence="1">
    <location>
        <begin position="212"/>
        <end position="229"/>
    </location>
</feature>
<organism evidence="4 5">
    <name type="scientific">Photinus pyralis</name>
    <name type="common">Common eastern firefly</name>
    <name type="synonym">Lampyris pyralis</name>
    <dbReference type="NCBI Taxonomy" id="7054"/>
    <lineage>
        <taxon>Eukaryota</taxon>
        <taxon>Metazoa</taxon>
        <taxon>Ecdysozoa</taxon>
        <taxon>Arthropoda</taxon>
        <taxon>Hexapoda</taxon>
        <taxon>Insecta</taxon>
        <taxon>Pterygota</taxon>
        <taxon>Neoptera</taxon>
        <taxon>Endopterygota</taxon>
        <taxon>Coleoptera</taxon>
        <taxon>Polyphaga</taxon>
        <taxon>Elateriformia</taxon>
        <taxon>Elateroidea</taxon>
        <taxon>Lampyridae</taxon>
        <taxon>Lampyrinae</taxon>
        <taxon>Photinus</taxon>
    </lineage>
</organism>
<feature type="signal peptide" evidence="2">
    <location>
        <begin position="1"/>
        <end position="16"/>
    </location>
</feature>
<dbReference type="Pfam" id="PF03103">
    <property type="entry name" value="DUF243"/>
    <property type="match status" value="1"/>
</dbReference>
<dbReference type="OrthoDB" id="6376010at2759"/>
<evidence type="ECO:0000256" key="1">
    <source>
        <dbReference type="SAM" id="MobiDB-lite"/>
    </source>
</evidence>
<evidence type="ECO:0000313" key="5">
    <source>
        <dbReference type="Proteomes" id="UP000327044"/>
    </source>
</evidence>
<evidence type="ECO:0000313" key="4">
    <source>
        <dbReference type="EMBL" id="KAB0795940.1"/>
    </source>
</evidence>